<dbReference type="InterPro" id="IPR036188">
    <property type="entry name" value="FAD/NAD-bd_sf"/>
</dbReference>
<dbReference type="InterPro" id="IPR016156">
    <property type="entry name" value="FAD/NAD-linked_Rdtase_dimer_sf"/>
</dbReference>
<dbReference type="PRINTS" id="PR00368">
    <property type="entry name" value="FADPNR"/>
</dbReference>
<feature type="disulfide bond" description="Redox-active" evidence="10">
    <location>
        <begin position="41"/>
        <end position="46"/>
    </location>
</feature>
<keyword evidence="7 11" id="KW-0676">Redox-active center</keyword>
<keyword evidence="4" id="KW-0521">NADP</keyword>
<dbReference type="EMBL" id="JN241637">
    <property type="protein sequence ID" value="AEX65094.1"/>
    <property type="molecule type" value="Genomic_DNA"/>
</dbReference>
<dbReference type="Pfam" id="PF02852">
    <property type="entry name" value="Pyr_redox_dim"/>
    <property type="match status" value="1"/>
</dbReference>
<keyword evidence="5 11" id="KW-0560">Oxidoreductase</keyword>
<proteinExistence type="inferred from homology"/>
<dbReference type="InterPro" id="IPR023753">
    <property type="entry name" value="FAD/NAD-binding_dom"/>
</dbReference>
<evidence type="ECO:0000256" key="10">
    <source>
        <dbReference type="PIRSR" id="PIRSR000350-4"/>
    </source>
</evidence>
<feature type="binding site" evidence="9">
    <location>
        <position position="50"/>
    </location>
    <ligand>
        <name>FAD</name>
        <dbReference type="ChEBI" id="CHEBI:57692"/>
    </ligand>
</feature>
<evidence type="ECO:0000256" key="1">
    <source>
        <dbReference type="ARBA" id="ARBA00007532"/>
    </source>
</evidence>
<dbReference type="FunFam" id="3.30.390.30:FF:000001">
    <property type="entry name" value="Dihydrolipoyl dehydrogenase"/>
    <property type="match status" value="1"/>
</dbReference>
<dbReference type="GO" id="GO:0050660">
    <property type="term" value="F:flavin adenine dinucleotide binding"/>
    <property type="evidence" value="ECO:0007669"/>
    <property type="project" value="TreeGrafter"/>
</dbReference>
<evidence type="ECO:0000256" key="4">
    <source>
        <dbReference type="ARBA" id="ARBA00022857"/>
    </source>
</evidence>
<dbReference type="Gene3D" id="3.30.390.30">
    <property type="match status" value="1"/>
</dbReference>
<keyword evidence="9" id="KW-0547">Nucleotide-binding</keyword>
<feature type="binding site" evidence="9">
    <location>
        <position position="114"/>
    </location>
    <ligand>
        <name>FAD</name>
        <dbReference type="ChEBI" id="CHEBI:57692"/>
    </ligand>
</feature>
<feature type="binding site" evidence="9">
    <location>
        <position position="305"/>
    </location>
    <ligand>
        <name>NAD(+)</name>
        <dbReference type="ChEBI" id="CHEBI:57540"/>
    </ligand>
</feature>
<sequence length="458" mass="48319">MIERYDSLVIGGGMAGLPLALRAARHGRVAFVEKETLGGTCLNRGCIPTKTMIASAAVAHQVRRAQEYGVHVSPPTVDLAAVVARKDAIVDTIRRGSYKTVDRAANLDLFPAEGRFVAPRRLRMADTEIEADKVFLVTGLRSTLPPIDGLNTTPHLTSRTLLDLTDLPEHLIVVGGGYVGTEFAQMFARFGSRVTVVQRADRLLPAEDPDISAAVAAGFAADGITVLTGTTCTAVDGQPGEILVRCEGNETAELTGSHLLIAAGRTPNTDQLGLEHLGLEPDELGFIPVDGQLRTPVEDVWALGDIRGGPMFTHTARHDADIAYRSTFRNQNISTSGRVVPHAVFTDPEVGTVGMTEPAARAAGYDVLIGRQDFTGVVKARAIGNTRGLVKFVVDAATDQILGCHIAGPEGGNLVHEAVIAMTCGGTYSDITAAIHIHPTLAEGVNAAAGGVHREIGT</sequence>
<evidence type="ECO:0000313" key="14">
    <source>
        <dbReference type="EMBL" id="AEX65094.1"/>
    </source>
</evidence>
<evidence type="ECO:0000259" key="12">
    <source>
        <dbReference type="Pfam" id="PF02852"/>
    </source>
</evidence>
<dbReference type="PIRSF" id="PIRSF000350">
    <property type="entry name" value="Mercury_reductase_MerA"/>
    <property type="match status" value="1"/>
</dbReference>
<dbReference type="PROSITE" id="PS00076">
    <property type="entry name" value="PYRIDINE_REDOX_1"/>
    <property type="match status" value="1"/>
</dbReference>
<feature type="active site" description="Proton acceptor" evidence="8">
    <location>
        <position position="438"/>
    </location>
</feature>
<dbReference type="PANTHER" id="PTHR43014:SF2">
    <property type="entry name" value="MERCURIC REDUCTASE"/>
    <property type="match status" value="1"/>
</dbReference>
<feature type="binding site" evidence="9">
    <location>
        <begin position="311"/>
        <end position="314"/>
    </location>
    <ligand>
        <name>FAD</name>
        <dbReference type="ChEBI" id="CHEBI:57692"/>
    </ligand>
</feature>
<feature type="domain" description="Pyridine nucleotide-disulphide oxidoreductase dimerisation" evidence="12">
    <location>
        <begin position="340"/>
        <end position="448"/>
    </location>
</feature>
<dbReference type="GO" id="GO:0003955">
    <property type="term" value="F:NAD(P)H dehydrogenase (quinone) activity"/>
    <property type="evidence" value="ECO:0007669"/>
    <property type="project" value="TreeGrafter"/>
</dbReference>
<keyword evidence="6" id="KW-1015">Disulfide bond</keyword>
<keyword evidence="9" id="KW-0520">NAD</keyword>
<comment type="similarity">
    <text evidence="1 11">Belongs to the class-I pyridine nucleotide-disulfide oxidoreductase family.</text>
</comment>
<evidence type="ECO:0000256" key="9">
    <source>
        <dbReference type="PIRSR" id="PIRSR000350-3"/>
    </source>
</evidence>
<dbReference type="Gene3D" id="3.50.50.60">
    <property type="entry name" value="FAD/NAD(P)-binding domain"/>
    <property type="match status" value="2"/>
</dbReference>
<comment type="cofactor">
    <cofactor evidence="9">
        <name>FAD</name>
        <dbReference type="ChEBI" id="CHEBI:57692"/>
    </cofactor>
    <text evidence="9">Binds 1 FAD per subunit.</text>
</comment>
<keyword evidence="3 9" id="KW-0274">FAD</keyword>
<accession>H8ZKX2</accession>
<geneLocation type="plasmid" evidence="14">
    <name>pMel2</name>
</geneLocation>
<evidence type="ECO:0000259" key="13">
    <source>
        <dbReference type="Pfam" id="PF07992"/>
    </source>
</evidence>
<dbReference type="PRINTS" id="PR00411">
    <property type="entry name" value="PNDRDTASEI"/>
</dbReference>
<evidence type="ECO:0000256" key="5">
    <source>
        <dbReference type="ARBA" id="ARBA00023002"/>
    </source>
</evidence>
<feature type="binding site" evidence="9">
    <location>
        <begin position="175"/>
        <end position="182"/>
    </location>
    <ligand>
        <name>NAD(+)</name>
        <dbReference type="ChEBI" id="CHEBI:57540"/>
    </ligand>
</feature>
<dbReference type="SUPFAM" id="SSF55424">
    <property type="entry name" value="FAD/NAD-linked reductases, dimerisation (C-terminal) domain"/>
    <property type="match status" value="1"/>
</dbReference>
<dbReference type="InterPro" id="IPR001100">
    <property type="entry name" value="Pyr_nuc-diS_OxRdtase"/>
</dbReference>
<keyword evidence="2 11" id="KW-0285">Flavoprotein</keyword>
<reference evidence="14" key="1">
    <citation type="journal article" date="2012" name="Appl. Environ. Microbiol.">
        <title>Plasmid localization and organization of melamine degradation genes in Rhodococcus sp. strain Mel.</title>
        <authorList>
            <person name="Dodge A.G."/>
            <person name="Wackett L.P."/>
            <person name="Sadowsky M.J."/>
        </authorList>
    </citation>
    <scope>NUCLEOTIDE SEQUENCE</scope>
    <source>
        <strain evidence="14">Mel</strain>
        <plasmid evidence="14">pMel2</plasmid>
    </source>
</reference>
<evidence type="ECO:0000256" key="7">
    <source>
        <dbReference type="ARBA" id="ARBA00023284"/>
    </source>
</evidence>
<dbReference type="InterPro" id="IPR004099">
    <property type="entry name" value="Pyr_nucl-diS_OxRdtase_dimer"/>
</dbReference>
<evidence type="ECO:0000256" key="3">
    <source>
        <dbReference type="ARBA" id="ARBA00022827"/>
    </source>
</evidence>
<dbReference type="InterPro" id="IPR012999">
    <property type="entry name" value="Pyr_OxRdtase_I_AS"/>
</dbReference>
<dbReference type="SUPFAM" id="SSF51905">
    <property type="entry name" value="FAD/NAD(P)-binding domain"/>
    <property type="match status" value="1"/>
</dbReference>
<dbReference type="Pfam" id="PF07992">
    <property type="entry name" value="Pyr_redox_2"/>
    <property type="match status" value="1"/>
</dbReference>
<keyword evidence="14" id="KW-0614">Plasmid</keyword>
<name>H8ZKX2_9NOCA</name>
<feature type="binding site" evidence="9">
    <location>
        <position position="264"/>
    </location>
    <ligand>
        <name>NAD(+)</name>
        <dbReference type="ChEBI" id="CHEBI:57540"/>
    </ligand>
</feature>
<dbReference type="GO" id="GO:0016668">
    <property type="term" value="F:oxidoreductase activity, acting on a sulfur group of donors, NAD(P) as acceptor"/>
    <property type="evidence" value="ECO:0007669"/>
    <property type="project" value="InterPro"/>
</dbReference>
<protein>
    <submittedName>
        <fullName evidence="14">Putative dihydrolipoyl dehydrogenase</fullName>
    </submittedName>
</protein>
<dbReference type="PANTHER" id="PTHR43014">
    <property type="entry name" value="MERCURIC REDUCTASE"/>
    <property type="match status" value="1"/>
</dbReference>
<evidence type="ECO:0000256" key="6">
    <source>
        <dbReference type="ARBA" id="ARBA00023157"/>
    </source>
</evidence>
<dbReference type="AlphaFoldDB" id="H8ZKX2"/>
<organism evidence="14">
    <name type="scientific">Rhodococcus sp. Mel</name>
    <dbReference type="NCBI Taxonomy" id="1093626"/>
    <lineage>
        <taxon>Bacteria</taxon>
        <taxon>Bacillati</taxon>
        <taxon>Actinomycetota</taxon>
        <taxon>Actinomycetes</taxon>
        <taxon>Mycobacteriales</taxon>
        <taxon>Nocardiaceae</taxon>
        <taxon>Rhodococcus</taxon>
    </lineage>
</organism>
<feature type="domain" description="FAD/NAD(P)-binding" evidence="13">
    <location>
        <begin position="6"/>
        <end position="319"/>
    </location>
</feature>
<evidence type="ECO:0000256" key="8">
    <source>
        <dbReference type="PIRSR" id="PIRSR000350-2"/>
    </source>
</evidence>
<evidence type="ECO:0000256" key="11">
    <source>
        <dbReference type="RuleBase" id="RU003691"/>
    </source>
</evidence>
<evidence type="ECO:0000256" key="2">
    <source>
        <dbReference type="ARBA" id="ARBA00022630"/>
    </source>
</evidence>